<comment type="similarity">
    <text evidence="6">Belongs to the exbB/tolQ family.</text>
</comment>
<dbReference type="Proteomes" id="UP000199229">
    <property type="component" value="Unassembled WGS sequence"/>
</dbReference>
<evidence type="ECO:0000256" key="1">
    <source>
        <dbReference type="ARBA" id="ARBA00004651"/>
    </source>
</evidence>
<gene>
    <name evidence="9" type="ORF">SAMN05192565_102259</name>
</gene>
<dbReference type="STRING" id="582675.SAMN05192565_102259"/>
<keyword evidence="10" id="KW-1185">Reference proteome</keyword>
<evidence type="ECO:0000313" key="9">
    <source>
        <dbReference type="EMBL" id="SFG38618.1"/>
    </source>
</evidence>
<evidence type="ECO:0000256" key="6">
    <source>
        <dbReference type="RuleBase" id="RU004057"/>
    </source>
</evidence>
<dbReference type="RefSeq" id="WP_091968731.1">
    <property type="nucleotide sequence ID" value="NZ_FOPM01000002.1"/>
</dbReference>
<dbReference type="AlphaFoldDB" id="A0A1I2RDJ4"/>
<accession>A0A1I2RDJ4</accession>
<feature type="transmembrane region" description="Helical" evidence="7">
    <location>
        <begin position="26"/>
        <end position="46"/>
    </location>
</feature>
<name>A0A1I2RDJ4_9HYPH</name>
<protein>
    <submittedName>
        <fullName evidence="9">TolQ protein</fullName>
    </submittedName>
</protein>
<keyword evidence="6" id="KW-0653">Protein transport</keyword>
<organism evidence="9 10">
    <name type="scientific">Methylobacterium gossipiicola</name>
    <dbReference type="NCBI Taxonomy" id="582675"/>
    <lineage>
        <taxon>Bacteria</taxon>
        <taxon>Pseudomonadati</taxon>
        <taxon>Pseudomonadota</taxon>
        <taxon>Alphaproteobacteria</taxon>
        <taxon>Hyphomicrobiales</taxon>
        <taxon>Methylobacteriaceae</taxon>
        <taxon>Methylobacterium</taxon>
    </lineage>
</organism>
<evidence type="ECO:0000256" key="4">
    <source>
        <dbReference type="ARBA" id="ARBA00022989"/>
    </source>
</evidence>
<dbReference type="OrthoDB" id="9805133at2"/>
<dbReference type="InterPro" id="IPR050790">
    <property type="entry name" value="ExbB/TolQ_transport"/>
</dbReference>
<dbReference type="Pfam" id="PF01618">
    <property type="entry name" value="MotA_ExbB"/>
    <property type="match status" value="1"/>
</dbReference>
<keyword evidence="6" id="KW-0813">Transport</keyword>
<feature type="domain" description="MotA/TolQ/ExbB proton channel" evidence="8">
    <location>
        <begin position="99"/>
        <end position="202"/>
    </location>
</feature>
<dbReference type="GO" id="GO:0005886">
    <property type="term" value="C:plasma membrane"/>
    <property type="evidence" value="ECO:0007669"/>
    <property type="project" value="UniProtKB-SubCell"/>
</dbReference>
<evidence type="ECO:0000259" key="8">
    <source>
        <dbReference type="Pfam" id="PF01618"/>
    </source>
</evidence>
<keyword evidence="2" id="KW-1003">Cell membrane</keyword>
<dbReference type="EMBL" id="FOPM01000002">
    <property type="protein sequence ID" value="SFG38618.1"/>
    <property type="molecule type" value="Genomic_DNA"/>
</dbReference>
<feature type="transmembrane region" description="Helical" evidence="7">
    <location>
        <begin position="128"/>
        <end position="149"/>
    </location>
</feature>
<evidence type="ECO:0000313" key="10">
    <source>
        <dbReference type="Proteomes" id="UP000199229"/>
    </source>
</evidence>
<proteinExistence type="inferred from homology"/>
<evidence type="ECO:0000256" key="2">
    <source>
        <dbReference type="ARBA" id="ARBA00022475"/>
    </source>
</evidence>
<sequence>MDPTTAPAGVSHDMSFLGLFLQADPIVKSVMILLVVASIACWTVVFEKIVRIAVAKRQAKAFDALVRSGGSLEASGKGMDAQVAAAAIEAWRDQDSSETRAERRDRIERAMRAALTTRLKAMQTGLPLLATSGSTAPFIGLFGTVWGIMNSFSSIAKSQDTSLAVVAPGIAEALFATAIGLVVAIPAVMAYNKLTTDIGRVQASFVSSIGILGNRLARDRTVHGRAAAAE</sequence>
<dbReference type="PANTHER" id="PTHR30625">
    <property type="entry name" value="PROTEIN TOLQ"/>
    <property type="match status" value="1"/>
</dbReference>
<evidence type="ECO:0000256" key="5">
    <source>
        <dbReference type="ARBA" id="ARBA00023136"/>
    </source>
</evidence>
<keyword evidence="3 7" id="KW-0812">Transmembrane</keyword>
<keyword evidence="5 7" id="KW-0472">Membrane</keyword>
<feature type="transmembrane region" description="Helical" evidence="7">
    <location>
        <begin position="169"/>
        <end position="191"/>
    </location>
</feature>
<evidence type="ECO:0000256" key="3">
    <source>
        <dbReference type="ARBA" id="ARBA00022692"/>
    </source>
</evidence>
<dbReference type="PANTHER" id="PTHR30625:SF3">
    <property type="entry name" value="TOL-PAL SYSTEM PROTEIN TOLQ"/>
    <property type="match status" value="1"/>
</dbReference>
<comment type="subcellular location">
    <subcellularLocation>
        <location evidence="1">Cell membrane</location>
        <topology evidence="1">Multi-pass membrane protein</topology>
    </subcellularLocation>
    <subcellularLocation>
        <location evidence="6">Membrane</location>
        <topology evidence="6">Multi-pass membrane protein</topology>
    </subcellularLocation>
</comment>
<dbReference type="GO" id="GO:0017038">
    <property type="term" value="P:protein import"/>
    <property type="evidence" value="ECO:0007669"/>
    <property type="project" value="TreeGrafter"/>
</dbReference>
<reference evidence="10" key="1">
    <citation type="submission" date="2016-10" db="EMBL/GenBank/DDBJ databases">
        <authorList>
            <person name="Varghese N."/>
            <person name="Submissions S."/>
        </authorList>
    </citation>
    <scope>NUCLEOTIDE SEQUENCE [LARGE SCALE GENOMIC DNA]</scope>
    <source>
        <strain evidence="10">Gh-105</strain>
    </source>
</reference>
<evidence type="ECO:0000256" key="7">
    <source>
        <dbReference type="SAM" id="Phobius"/>
    </source>
</evidence>
<dbReference type="InterPro" id="IPR002898">
    <property type="entry name" value="MotA_ExbB_proton_chnl"/>
</dbReference>
<keyword evidence="4 7" id="KW-1133">Transmembrane helix</keyword>